<evidence type="ECO:0000313" key="3">
    <source>
        <dbReference type="EMBL" id="TNV08671.1"/>
    </source>
</evidence>
<accession>A0A5C5CBC9</accession>
<dbReference type="Proteomes" id="UP000313390">
    <property type="component" value="Unassembled WGS sequence"/>
</dbReference>
<sequence>MTSLTKPEPELLTTKEAAHFLRLCNRTLEKHRCYGTGPAYRKLGGRVFYAVPDLQAWIDGGLRNSTSDAVKKPVLPAKAHSALAPRYRQDSFTTGGSRNEC</sequence>
<reference evidence="3" key="2">
    <citation type="submission" date="2019-06" db="EMBL/GenBank/DDBJ databases">
        <authorList>
            <person name="Hu M."/>
        </authorList>
    </citation>
    <scope>NUCLEOTIDE SEQUENCE</scope>
    <source>
        <strain evidence="3">08RB2639</strain>
    </source>
</reference>
<dbReference type="RefSeq" id="WP_140023396.1">
    <property type="nucleotide sequence ID" value="NZ_JACIEX010000027.1"/>
</dbReference>
<dbReference type="Proteomes" id="UP000553980">
    <property type="component" value="Unassembled WGS sequence"/>
</dbReference>
<gene>
    <name evidence="3" type="ORF">FIB18_24040</name>
    <name evidence="2" type="ORF">GGQ79_004867</name>
</gene>
<comment type="caution">
    <text evidence="3">The sequence shown here is derived from an EMBL/GenBank/DDBJ whole genome shotgun (WGS) entry which is preliminary data.</text>
</comment>
<dbReference type="InterPro" id="IPR009061">
    <property type="entry name" value="DNA-bd_dom_put_sf"/>
</dbReference>
<reference evidence="2 5" key="3">
    <citation type="submission" date="2020-08" db="EMBL/GenBank/DDBJ databases">
        <title>Genomic Encyclopedia of Type Strains, Phase IV (KMG-IV): sequencing the most valuable type-strain genomes for metagenomic binning, comparative biology and taxonomic classification.</title>
        <authorList>
            <person name="Goeker M."/>
        </authorList>
    </citation>
    <scope>NUCLEOTIDE SEQUENCE [LARGE SCALE GENOMIC DNA]</scope>
    <source>
        <strain evidence="2 5">DSM 23868</strain>
    </source>
</reference>
<evidence type="ECO:0000313" key="2">
    <source>
        <dbReference type="EMBL" id="MBB4096307.1"/>
    </source>
</evidence>
<protein>
    <submittedName>
        <fullName evidence="3">Helix-turn-helix domain-containing protein</fullName>
    </submittedName>
</protein>
<organism evidence="3 4">
    <name type="scientific">Brucella pecoris</name>
    <dbReference type="NCBI Taxonomy" id="867683"/>
    <lineage>
        <taxon>Bacteria</taxon>
        <taxon>Pseudomonadati</taxon>
        <taxon>Pseudomonadota</taxon>
        <taxon>Alphaproteobacteria</taxon>
        <taxon>Hyphomicrobiales</taxon>
        <taxon>Brucellaceae</taxon>
        <taxon>Brucella/Ochrobactrum group</taxon>
        <taxon>Brucella</taxon>
    </lineage>
</organism>
<dbReference type="OrthoDB" id="9806994at2"/>
<evidence type="ECO:0000313" key="4">
    <source>
        <dbReference type="Proteomes" id="UP000313390"/>
    </source>
</evidence>
<proteinExistence type="predicted"/>
<reference evidence="3 4" key="1">
    <citation type="journal article" date="2011" name="Int. J. Syst. Evol. Microbiol.">
        <title>Ochrobactrum pecoris sp. nov., isolated from farm animals.</title>
        <authorList>
            <person name="Kampfer P."/>
            <person name="Huber B."/>
            <person name="Busse H.J."/>
            <person name="Scholz H.C."/>
            <person name="Tomaso H."/>
            <person name="Hotzel H."/>
            <person name="Melzer F."/>
        </authorList>
    </citation>
    <scope>NUCLEOTIDE SEQUENCE [LARGE SCALE GENOMIC DNA]</scope>
    <source>
        <strain evidence="3 4">08RB2639</strain>
    </source>
</reference>
<dbReference type="SUPFAM" id="SSF46955">
    <property type="entry name" value="Putative DNA-binding domain"/>
    <property type="match status" value="1"/>
</dbReference>
<evidence type="ECO:0000313" key="5">
    <source>
        <dbReference type="Proteomes" id="UP000553980"/>
    </source>
</evidence>
<dbReference type="Pfam" id="PF12728">
    <property type="entry name" value="HTH_17"/>
    <property type="match status" value="1"/>
</dbReference>
<dbReference type="EMBL" id="JACIEX010000027">
    <property type="protein sequence ID" value="MBB4096307.1"/>
    <property type="molecule type" value="Genomic_DNA"/>
</dbReference>
<evidence type="ECO:0000259" key="1">
    <source>
        <dbReference type="Pfam" id="PF12728"/>
    </source>
</evidence>
<name>A0A5C5CBC9_9HYPH</name>
<dbReference type="InterPro" id="IPR041657">
    <property type="entry name" value="HTH_17"/>
</dbReference>
<dbReference type="AlphaFoldDB" id="A0A5C5CBC9"/>
<feature type="domain" description="Helix-turn-helix" evidence="1">
    <location>
        <begin position="11"/>
        <end position="59"/>
    </location>
</feature>
<keyword evidence="5" id="KW-1185">Reference proteome</keyword>
<dbReference type="EMBL" id="VEWK01000030">
    <property type="protein sequence ID" value="TNV08671.1"/>
    <property type="molecule type" value="Genomic_DNA"/>
</dbReference>